<evidence type="ECO:0000313" key="2">
    <source>
        <dbReference type="Proteomes" id="UP001248709"/>
    </source>
</evidence>
<name>A0ABU3H9L7_9BACL</name>
<proteinExistence type="predicted"/>
<dbReference type="RefSeq" id="WP_312001167.1">
    <property type="nucleotide sequence ID" value="NZ_JAUSUY010000012.1"/>
</dbReference>
<organism evidence="1 2">
    <name type="scientific">Paenibacillus forsythiae</name>
    <dbReference type="NCBI Taxonomy" id="365616"/>
    <lineage>
        <taxon>Bacteria</taxon>
        <taxon>Bacillati</taxon>
        <taxon>Bacillota</taxon>
        <taxon>Bacilli</taxon>
        <taxon>Bacillales</taxon>
        <taxon>Paenibacillaceae</taxon>
        <taxon>Paenibacillus</taxon>
    </lineage>
</organism>
<dbReference type="Proteomes" id="UP001248709">
    <property type="component" value="Unassembled WGS sequence"/>
</dbReference>
<reference evidence="1 2" key="1">
    <citation type="submission" date="2023-07" db="EMBL/GenBank/DDBJ databases">
        <title>Genomic Encyclopedia of Type Strains, Phase IV (KMG-IV): sequencing the most valuable type-strain genomes for metagenomic binning, comparative biology and taxonomic classification.</title>
        <authorList>
            <person name="Goeker M."/>
        </authorList>
    </citation>
    <scope>NUCLEOTIDE SEQUENCE [LARGE SCALE GENOMIC DNA]</scope>
    <source>
        <strain evidence="1 2">T98</strain>
    </source>
</reference>
<evidence type="ECO:0000313" key="1">
    <source>
        <dbReference type="EMBL" id="MDT3427523.1"/>
    </source>
</evidence>
<sequence length="68" mass="7763">MNNRVSRTCRTGLFLSGKPDHIRRQLIAFQQRFGPDMPLAYVLSLHSPEYIKLRPENRLQSGAAPQAI</sequence>
<protein>
    <submittedName>
        <fullName evidence="1">Uncharacterized protein</fullName>
    </submittedName>
</protein>
<accession>A0ABU3H9L7</accession>
<gene>
    <name evidence="1" type="ORF">J2Z22_003086</name>
</gene>
<comment type="caution">
    <text evidence="1">The sequence shown here is derived from an EMBL/GenBank/DDBJ whole genome shotgun (WGS) entry which is preliminary data.</text>
</comment>
<dbReference type="EMBL" id="JAUSUY010000012">
    <property type="protein sequence ID" value="MDT3427523.1"/>
    <property type="molecule type" value="Genomic_DNA"/>
</dbReference>
<keyword evidence="2" id="KW-1185">Reference proteome</keyword>